<dbReference type="GO" id="GO:0043200">
    <property type="term" value="P:response to amino acid"/>
    <property type="evidence" value="ECO:0007669"/>
    <property type="project" value="TreeGrafter"/>
</dbReference>
<dbReference type="InterPro" id="IPR019888">
    <property type="entry name" value="Tscrpt_reg_AsnC-like"/>
</dbReference>
<dbReference type="PROSITE" id="PS50956">
    <property type="entry name" value="HTH_ASNC_2"/>
    <property type="match status" value="1"/>
</dbReference>
<dbReference type="InterPro" id="IPR011008">
    <property type="entry name" value="Dimeric_a/b-barrel"/>
</dbReference>
<sequence>MSTPPKLDAIDRRIIDILQKDASLSIQKVGEMVGLSQNACWRRIKTMEDEGVLKARVAVFDAEKLGYPLTVFAILRVREHSADWYKKFVSQIVSRPEVVEFYRMSGDVDYMAKLVVRDVRHYDEIYKEIVKIGPLLDVSASFAMEDIKNTTAVPVEES</sequence>
<dbReference type="RefSeq" id="WP_116393162.1">
    <property type="nucleotide sequence ID" value="NZ_QUQO01000002.1"/>
</dbReference>
<dbReference type="InterPro" id="IPR036390">
    <property type="entry name" value="WH_DNA-bd_sf"/>
</dbReference>
<accession>A0A371R7L5</accession>
<evidence type="ECO:0000256" key="2">
    <source>
        <dbReference type="ARBA" id="ARBA00023125"/>
    </source>
</evidence>
<dbReference type="FunCoup" id="A0A371R7L5">
    <property type="interactions" value="83"/>
</dbReference>
<dbReference type="GO" id="GO:0005829">
    <property type="term" value="C:cytosol"/>
    <property type="evidence" value="ECO:0007669"/>
    <property type="project" value="TreeGrafter"/>
</dbReference>
<organism evidence="5 6">
    <name type="scientific">Parvularcula marina</name>
    <dbReference type="NCBI Taxonomy" id="2292771"/>
    <lineage>
        <taxon>Bacteria</taxon>
        <taxon>Pseudomonadati</taxon>
        <taxon>Pseudomonadota</taxon>
        <taxon>Alphaproteobacteria</taxon>
        <taxon>Parvularculales</taxon>
        <taxon>Parvularculaceae</taxon>
        <taxon>Parvularcula</taxon>
    </lineage>
</organism>
<dbReference type="Gene3D" id="3.30.70.920">
    <property type="match status" value="1"/>
</dbReference>
<dbReference type="SMART" id="SM00344">
    <property type="entry name" value="HTH_ASNC"/>
    <property type="match status" value="1"/>
</dbReference>
<dbReference type="InterPro" id="IPR019887">
    <property type="entry name" value="Tscrpt_reg_AsnC/Lrp_C"/>
</dbReference>
<evidence type="ECO:0000256" key="1">
    <source>
        <dbReference type="ARBA" id="ARBA00023015"/>
    </source>
</evidence>
<keyword evidence="6" id="KW-1185">Reference proteome</keyword>
<dbReference type="SUPFAM" id="SSF46785">
    <property type="entry name" value="Winged helix' DNA-binding domain"/>
    <property type="match status" value="1"/>
</dbReference>
<dbReference type="PANTHER" id="PTHR30154:SF17">
    <property type="entry name" value="DNA-BINDING TRANSCRIPTIONAL ACTIVATOR DECR"/>
    <property type="match status" value="1"/>
</dbReference>
<comment type="caution">
    <text evidence="5">The sequence shown here is derived from an EMBL/GenBank/DDBJ whole genome shotgun (WGS) entry which is preliminary data.</text>
</comment>
<evidence type="ECO:0000313" key="6">
    <source>
        <dbReference type="Proteomes" id="UP000264589"/>
    </source>
</evidence>
<dbReference type="SUPFAM" id="SSF54909">
    <property type="entry name" value="Dimeric alpha+beta barrel"/>
    <property type="match status" value="1"/>
</dbReference>
<keyword evidence="3" id="KW-0804">Transcription</keyword>
<evidence type="ECO:0000313" key="5">
    <source>
        <dbReference type="EMBL" id="RFB01446.1"/>
    </source>
</evidence>
<evidence type="ECO:0000259" key="4">
    <source>
        <dbReference type="PROSITE" id="PS50956"/>
    </source>
</evidence>
<evidence type="ECO:0000256" key="3">
    <source>
        <dbReference type="ARBA" id="ARBA00023163"/>
    </source>
</evidence>
<dbReference type="EMBL" id="QUQO01000002">
    <property type="protein sequence ID" value="RFB01446.1"/>
    <property type="molecule type" value="Genomic_DNA"/>
</dbReference>
<gene>
    <name evidence="5" type="ORF">DX908_14240</name>
</gene>
<dbReference type="PANTHER" id="PTHR30154">
    <property type="entry name" value="LEUCINE-RESPONSIVE REGULATORY PROTEIN"/>
    <property type="match status" value="1"/>
</dbReference>
<proteinExistence type="predicted"/>
<dbReference type="AlphaFoldDB" id="A0A371R7L5"/>
<keyword evidence="1" id="KW-0805">Transcription regulation</keyword>
<dbReference type="Pfam" id="PF01037">
    <property type="entry name" value="AsnC_trans_reg"/>
    <property type="match status" value="1"/>
</dbReference>
<protein>
    <submittedName>
        <fullName evidence="5">Lrp/AsnC family transcriptional regulator</fullName>
    </submittedName>
</protein>
<dbReference type="OrthoDB" id="9813313at2"/>
<dbReference type="InParanoid" id="A0A371R7L5"/>
<dbReference type="Proteomes" id="UP000264589">
    <property type="component" value="Unassembled WGS sequence"/>
</dbReference>
<dbReference type="InterPro" id="IPR036388">
    <property type="entry name" value="WH-like_DNA-bd_sf"/>
</dbReference>
<dbReference type="Pfam" id="PF13404">
    <property type="entry name" value="HTH_AsnC-type"/>
    <property type="match status" value="1"/>
</dbReference>
<reference evidence="5 6" key="1">
    <citation type="submission" date="2018-08" db="EMBL/GenBank/DDBJ databases">
        <title>Parvularcula sp. SM1705, isolated from surface water of the South Sea China.</title>
        <authorList>
            <person name="Sun L."/>
        </authorList>
    </citation>
    <scope>NUCLEOTIDE SEQUENCE [LARGE SCALE GENOMIC DNA]</scope>
    <source>
        <strain evidence="5 6">SM1705</strain>
    </source>
</reference>
<dbReference type="GO" id="GO:0043565">
    <property type="term" value="F:sequence-specific DNA binding"/>
    <property type="evidence" value="ECO:0007669"/>
    <property type="project" value="InterPro"/>
</dbReference>
<feature type="domain" description="HTH asnC-type" evidence="4">
    <location>
        <begin position="7"/>
        <end position="68"/>
    </location>
</feature>
<dbReference type="InterPro" id="IPR000485">
    <property type="entry name" value="AsnC-type_HTH_dom"/>
</dbReference>
<name>A0A371R7L5_9PROT</name>
<dbReference type="PRINTS" id="PR00033">
    <property type="entry name" value="HTHASNC"/>
</dbReference>
<keyword evidence="2" id="KW-0238">DNA-binding</keyword>
<dbReference type="Gene3D" id="1.10.10.10">
    <property type="entry name" value="Winged helix-like DNA-binding domain superfamily/Winged helix DNA-binding domain"/>
    <property type="match status" value="1"/>
</dbReference>